<evidence type="ECO:0000313" key="2">
    <source>
        <dbReference type="EMBL" id="MDW5593749.1"/>
    </source>
</evidence>
<proteinExistence type="predicted"/>
<reference evidence="2 3" key="2">
    <citation type="submission" date="2023-10" db="EMBL/GenBank/DDBJ databases">
        <authorList>
            <person name="Han X.F."/>
        </authorList>
    </citation>
    <scope>NUCLEOTIDE SEQUENCE [LARGE SCALE GENOMIC DNA]</scope>
    <source>
        <strain evidence="2 3">KCTC 39840</strain>
    </source>
</reference>
<sequence length="365" mass="38767">MFSSARALVAAGATALALAATAPAAQAEVRYVYTAWYGVGVVYQTAEATEGGTVTRDTTVKFVLQGWFDDLRFLDGALLPQKLATREILEQVDAKSHYVNRWENPPEDYRCSAPTGRLEAAGTLTPLHVYDPRAGRTVAAFVPFSMATFDLRCGANGGRLLGIGGRMFGPRDVAVTHLRTRIEIPREKLGDAEIVVPISGASRSLVRCPGEVVEPNLRSCATALTGTIRLYRAYMDPPADDLLAPLTPSRPKLDRDAARARATVRCPRGCEYRIRIFLPPRGGRGRLGGSSSSAPRAGTAAAASDVIVASRSGRLPASRAAKSLAVEIPAAKRATIVDAGGALVQIALDPPRGRTVNSTSFVRAG</sequence>
<organism evidence="2 3">
    <name type="scientific">Conexibacter stalactiti</name>
    <dbReference type="NCBI Taxonomy" id="1940611"/>
    <lineage>
        <taxon>Bacteria</taxon>
        <taxon>Bacillati</taxon>
        <taxon>Actinomycetota</taxon>
        <taxon>Thermoleophilia</taxon>
        <taxon>Solirubrobacterales</taxon>
        <taxon>Conexibacteraceae</taxon>
        <taxon>Conexibacter</taxon>
    </lineage>
</organism>
<dbReference type="RefSeq" id="WP_318596008.1">
    <property type="nucleotide sequence ID" value="NZ_JAWSTH010000008.1"/>
</dbReference>
<evidence type="ECO:0008006" key="4">
    <source>
        <dbReference type="Google" id="ProtNLM"/>
    </source>
</evidence>
<gene>
    <name evidence="2" type="ORF">R7226_05355</name>
</gene>
<name>A0ABU4HNX1_9ACTN</name>
<keyword evidence="1" id="KW-0732">Signal</keyword>
<reference evidence="3" key="1">
    <citation type="submission" date="2023-07" db="EMBL/GenBank/DDBJ databases">
        <title>Conexibacter stalactiti sp. nov., isolated from stalactites in a lava cave and emended description of the genus Conexibacter.</title>
        <authorList>
            <person name="Lee S.D."/>
        </authorList>
    </citation>
    <scope>NUCLEOTIDE SEQUENCE [LARGE SCALE GENOMIC DNA]</scope>
    <source>
        <strain evidence="3">KCTC 39840</strain>
    </source>
</reference>
<protein>
    <recommendedName>
        <fullName evidence="4">DUF3108 domain-containing protein</fullName>
    </recommendedName>
</protein>
<dbReference type="EMBL" id="JAWSTH010000008">
    <property type="protein sequence ID" value="MDW5593749.1"/>
    <property type="molecule type" value="Genomic_DNA"/>
</dbReference>
<comment type="caution">
    <text evidence="2">The sequence shown here is derived from an EMBL/GenBank/DDBJ whole genome shotgun (WGS) entry which is preliminary data.</text>
</comment>
<accession>A0ABU4HNX1</accession>
<keyword evidence="3" id="KW-1185">Reference proteome</keyword>
<dbReference type="Proteomes" id="UP001284601">
    <property type="component" value="Unassembled WGS sequence"/>
</dbReference>
<feature type="signal peptide" evidence="1">
    <location>
        <begin position="1"/>
        <end position="27"/>
    </location>
</feature>
<evidence type="ECO:0000256" key="1">
    <source>
        <dbReference type="SAM" id="SignalP"/>
    </source>
</evidence>
<evidence type="ECO:0000313" key="3">
    <source>
        <dbReference type="Proteomes" id="UP001284601"/>
    </source>
</evidence>
<feature type="chain" id="PRO_5046433111" description="DUF3108 domain-containing protein" evidence="1">
    <location>
        <begin position="28"/>
        <end position="365"/>
    </location>
</feature>